<keyword evidence="1" id="KW-0723">Serine/threonine-protein kinase</keyword>
<dbReference type="GO" id="GO:0005524">
    <property type="term" value="F:ATP binding"/>
    <property type="evidence" value="ECO:0007669"/>
    <property type="project" value="UniProtKB-KW"/>
</dbReference>
<evidence type="ECO:0000313" key="8">
    <source>
        <dbReference type="Proteomes" id="UP000000226"/>
    </source>
</evidence>
<dbReference type="GO" id="GO:0004674">
    <property type="term" value="F:protein serine/threonine kinase activity"/>
    <property type="evidence" value="ECO:0007669"/>
    <property type="project" value="UniProtKB-KW"/>
</dbReference>
<name>V7CPB2_PHAVU</name>
<reference evidence="8" key="1">
    <citation type="journal article" date="2014" name="Nat. Genet.">
        <title>A reference genome for common bean and genome-wide analysis of dual domestications.</title>
        <authorList>
            <person name="Schmutz J."/>
            <person name="McClean P.E."/>
            <person name="Mamidi S."/>
            <person name="Wu G.A."/>
            <person name="Cannon S.B."/>
            <person name="Grimwood J."/>
            <person name="Jenkins J."/>
            <person name="Shu S."/>
            <person name="Song Q."/>
            <person name="Chavarro C."/>
            <person name="Torres-Torres M."/>
            <person name="Geffroy V."/>
            <person name="Moghaddam S.M."/>
            <person name="Gao D."/>
            <person name="Abernathy B."/>
            <person name="Barry K."/>
            <person name="Blair M."/>
            <person name="Brick M.A."/>
            <person name="Chovatia M."/>
            <person name="Gepts P."/>
            <person name="Goodstein D.M."/>
            <person name="Gonzales M."/>
            <person name="Hellsten U."/>
            <person name="Hyten D.L."/>
            <person name="Jia G."/>
            <person name="Kelly J.D."/>
            <person name="Kudrna D."/>
            <person name="Lee R."/>
            <person name="Richard M.M."/>
            <person name="Miklas P.N."/>
            <person name="Osorno J.M."/>
            <person name="Rodrigues J."/>
            <person name="Thareau V."/>
            <person name="Urrea C.A."/>
            <person name="Wang M."/>
            <person name="Yu Y."/>
            <person name="Zhang M."/>
            <person name="Wing R.A."/>
            <person name="Cregan P.B."/>
            <person name="Rokhsar D.S."/>
            <person name="Jackson S.A."/>
        </authorList>
    </citation>
    <scope>NUCLEOTIDE SEQUENCE [LARGE SCALE GENOMIC DNA]</scope>
    <source>
        <strain evidence="8">cv. G19833</strain>
    </source>
</reference>
<dbReference type="Gene3D" id="1.10.510.10">
    <property type="entry name" value="Transferase(Phosphotransferase) domain 1"/>
    <property type="match status" value="2"/>
</dbReference>
<dbReference type="InterPro" id="IPR011009">
    <property type="entry name" value="Kinase-like_dom_sf"/>
</dbReference>
<evidence type="ECO:0000256" key="4">
    <source>
        <dbReference type="ARBA" id="ARBA00022777"/>
    </source>
</evidence>
<keyword evidence="5" id="KW-0067">ATP-binding</keyword>
<dbReference type="OrthoDB" id="40902at2759"/>
<evidence type="ECO:0000256" key="1">
    <source>
        <dbReference type="ARBA" id="ARBA00022527"/>
    </source>
</evidence>
<keyword evidence="3" id="KW-0547">Nucleotide-binding</keyword>
<dbReference type="EMBL" id="CM002289">
    <property type="protein sequence ID" value="ESW30751.1"/>
    <property type="molecule type" value="Genomic_DNA"/>
</dbReference>
<evidence type="ECO:0000259" key="6">
    <source>
        <dbReference type="PROSITE" id="PS50011"/>
    </source>
</evidence>
<evidence type="ECO:0000256" key="2">
    <source>
        <dbReference type="ARBA" id="ARBA00022679"/>
    </source>
</evidence>
<dbReference type="PANTHER" id="PTHR43895:SF123">
    <property type="entry name" value="NON-SPECIFIC SERINE_THREONINE PROTEIN KINASE"/>
    <property type="match status" value="1"/>
</dbReference>
<sequence length="343" mass="38974">MEEKKEISTPPSEDVGVIDFMGSYELGETLYEGNYCTIKHATQVATGQKVAVKIIDKEKVLRDKKKNVLDLELIERNVSTMKTIRHPNVVHIYEVISTETQLCLIMELATDGKLFDKIKNTTTGRLTEPEARKYFQQLIYAVAFCHNNGITHRNLKVESVNGYDYARADVWACGVILFAMLTGDLPFNNENIGIIYLKACAADFSCPSFLSPTLKRLIRRILDPNPAARITIVEMLKDEWFDSNNEDELISNGTDHVGTGQDAGPSTHQINNAYDDLRTSPSINFEVVKRVVNVLARRKRVFRTSLCGSKIISRFEKPIDRMNLHTKRIDGYDSKEWRRCSGF</sequence>
<proteinExistence type="predicted"/>
<evidence type="ECO:0000256" key="5">
    <source>
        <dbReference type="ARBA" id="ARBA00022840"/>
    </source>
</evidence>
<accession>V7CPB2</accession>
<protein>
    <recommendedName>
        <fullName evidence="6">Protein kinase domain-containing protein</fullName>
    </recommendedName>
</protein>
<dbReference type="PROSITE" id="PS50011">
    <property type="entry name" value="PROTEIN_KINASE_DOM"/>
    <property type="match status" value="1"/>
</dbReference>
<dbReference type="Pfam" id="PF00069">
    <property type="entry name" value="Pkinase"/>
    <property type="match status" value="2"/>
</dbReference>
<dbReference type="AlphaFoldDB" id="V7CPB2"/>
<keyword evidence="8" id="KW-1185">Reference proteome</keyword>
<keyword evidence="2" id="KW-0808">Transferase</keyword>
<gene>
    <name evidence="7" type="ORF">PHAVU_002G179600g</name>
</gene>
<dbReference type="GO" id="GO:0007165">
    <property type="term" value="P:signal transduction"/>
    <property type="evidence" value="ECO:0007669"/>
    <property type="project" value="TreeGrafter"/>
</dbReference>
<keyword evidence="4" id="KW-0418">Kinase</keyword>
<feature type="domain" description="Protein kinase" evidence="6">
    <location>
        <begin position="24"/>
        <end position="241"/>
    </location>
</feature>
<dbReference type="Proteomes" id="UP000000226">
    <property type="component" value="Chromosome 2"/>
</dbReference>
<evidence type="ECO:0000313" key="7">
    <source>
        <dbReference type="EMBL" id="ESW30751.1"/>
    </source>
</evidence>
<dbReference type="SUPFAM" id="SSF56112">
    <property type="entry name" value="Protein kinase-like (PK-like)"/>
    <property type="match status" value="1"/>
</dbReference>
<dbReference type="SMR" id="V7CPB2"/>
<organism evidence="7 8">
    <name type="scientific">Phaseolus vulgaris</name>
    <name type="common">Kidney bean</name>
    <name type="synonym">French bean</name>
    <dbReference type="NCBI Taxonomy" id="3885"/>
    <lineage>
        <taxon>Eukaryota</taxon>
        <taxon>Viridiplantae</taxon>
        <taxon>Streptophyta</taxon>
        <taxon>Embryophyta</taxon>
        <taxon>Tracheophyta</taxon>
        <taxon>Spermatophyta</taxon>
        <taxon>Magnoliopsida</taxon>
        <taxon>eudicotyledons</taxon>
        <taxon>Gunneridae</taxon>
        <taxon>Pentapetalae</taxon>
        <taxon>rosids</taxon>
        <taxon>fabids</taxon>
        <taxon>Fabales</taxon>
        <taxon>Fabaceae</taxon>
        <taxon>Papilionoideae</taxon>
        <taxon>50 kb inversion clade</taxon>
        <taxon>NPAAA clade</taxon>
        <taxon>indigoferoid/millettioid clade</taxon>
        <taxon>Phaseoleae</taxon>
        <taxon>Phaseolus</taxon>
    </lineage>
</organism>
<dbReference type="Gramene" id="ESW30751">
    <property type="protein sequence ID" value="ESW30751"/>
    <property type="gene ID" value="PHAVU_002G179600g"/>
</dbReference>
<dbReference type="InterPro" id="IPR000719">
    <property type="entry name" value="Prot_kinase_dom"/>
</dbReference>
<dbReference type="PANTHER" id="PTHR43895">
    <property type="entry name" value="CALCIUM/CALMODULIN-DEPENDENT PROTEIN KINASE KINASE-RELATED"/>
    <property type="match status" value="1"/>
</dbReference>
<evidence type="ECO:0000256" key="3">
    <source>
        <dbReference type="ARBA" id="ARBA00022741"/>
    </source>
</evidence>